<dbReference type="InterPro" id="IPR055378">
    <property type="entry name" value="GH3_C"/>
</dbReference>
<dbReference type="InterPro" id="IPR004993">
    <property type="entry name" value="GH3"/>
</dbReference>
<dbReference type="KEGG" id="cprv:CYPRO_2897"/>
<dbReference type="GO" id="GO:0016881">
    <property type="term" value="F:acid-amino acid ligase activity"/>
    <property type="evidence" value="ECO:0007669"/>
    <property type="project" value="TreeGrafter"/>
</dbReference>
<feature type="domain" description="GH3 middle" evidence="1">
    <location>
        <begin position="273"/>
        <end position="344"/>
    </location>
</feature>
<dbReference type="AlphaFoldDB" id="A0A345UNT3"/>
<dbReference type="Pfam" id="PF23571">
    <property type="entry name" value="GH3_M"/>
    <property type="match status" value="1"/>
</dbReference>
<reference evidence="3 4" key="1">
    <citation type="submission" date="2018-03" db="EMBL/GenBank/DDBJ databases">
        <title>Phenotypic and genomic properties of Cyclonatronum proteinivorum gen. nov., sp. nov., a haloalkaliphilic bacteroidete from soda lakes possessing Na+-translocating rhodopsin.</title>
        <authorList>
            <person name="Toshchakov S.V."/>
            <person name="Korzhenkov A."/>
            <person name="Samarov N.I."/>
            <person name="Kublanov I.V."/>
            <person name="Muntyan M.S."/>
            <person name="Sorokin D.Y."/>
        </authorList>
    </citation>
    <scope>NUCLEOTIDE SEQUENCE [LARGE SCALE GENOMIC DNA]</scope>
    <source>
        <strain evidence="3 4">Omega</strain>
    </source>
</reference>
<dbReference type="Proteomes" id="UP000254808">
    <property type="component" value="Chromosome"/>
</dbReference>
<dbReference type="EMBL" id="CP027806">
    <property type="protein sequence ID" value="AXJ02135.1"/>
    <property type="molecule type" value="Genomic_DNA"/>
</dbReference>
<dbReference type="Pfam" id="PF23572">
    <property type="entry name" value="GH3_C"/>
    <property type="match status" value="1"/>
</dbReference>
<keyword evidence="4" id="KW-1185">Reference proteome</keyword>
<dbReference type="PANTHER" id="PTHR31901:SF9">
    <property type="entry name" value="GH3 DOMAIN-CONTAINING PROTEIN"/>
    <property type="match status" value="1"/>
</dbReference>
<evidence type="ECO:0000259" key="1">
    <source>
        <dbReference type="Pfam" id="PF23571"/>
    </source>
</evidence>
<feature type="domain" description="GH3 C-terminal" evidence="2">
    <location>
        <begin position="380"/>
        <end position="470"/>
    </location>
</feature>
<proteinExistence type="predicted"/>
<dbReference type="Pfam" id="PF03321">
    <property type="entry name" value="GH3"/>
    <property type="match status" value="1"/>
</dbReference>
<dbReference type="GO" id="GO:0005737">
    <property type="term" value="C:cytoplasm"/>
    <property type="evidence" value="ECO:0007669"/>
    <property type="project" value="TreeGrafter"/>
</dbReference>
<dbReference type="InterPro" id="IPR055377">
    <property type="entry name" value="GH3_M"/>
</dbReference>
<evidence type="ECO:0000313" key="4">
    <source>
        <dbReference type="Proteomes" id="UP000254808"/>
    </source>
</evidence>
<evidence type="ECO:0000313" key="3">
    <source>
        <dbReference type="EMBL" id="AXJ02135.1"/>
    </source>
</evidence>
<dbReference type="RefSeq" id="WP_114985261.1">
    <property type="nucleotide sequence ID" value="NZ_CP027806.1"/>
</dbReference>
<dbReference type="Gene3D" id="3.40.50.12780">
    <property type="entry name" value="N-terminal domain of ligase-like"/>
    <property type="match status" value="1"/>
</dbReference>
<dbReference type="PANTHER" id="PTHR31901">
    <property type="entry name" value="GH3 DOMAIN-CONTAINING PROTEIN"/>
    <property type="match status" value="1"/>
</dbReference>
<accession>A0A345UNT3</accession>
<name>A0A345UNT3_9BACT</name>
<organism evidence="3 4">
    <name type="scientific">Cyclonatronum proteinivorum</name>
    <dbReference type="NCBI Taxonomy" id="1457365"/>
    <lineage>
        <taxon>Bacteria</taxon>
        <taxon>Pseudomonadati</taxon>
        <taxon>Balneolota</taxon>
        <taxon>Balneolia</taxon>
        <taxon>Balneolales</taxon>
        <taxon>Cyclonatronaceae</taxon>
        <taxon>Cyclonatronum</taxon>
    </lineage>
</organism>
<dbReference type="OrthoDB" id="5678283at2"/>
<protein>
    <submittedName>
        <fullName evidence="3">GH3 auxin-responsive promoter</fullName>
    </submittedName>
</protein>
<dbReference type="InterPro" id="IPR042099">
    <property type="entry name" value="ANL_N_sf"/>
</dbReference>
<gene>
    <name evidence="3" type="ORF">CYPRO_2897</name>
</gene>
<sequence>MKSIIQAQNNILEKYLQFAADTAFGKKYGFKNLKSYHEFRKTVHITSFKDYDTYREAIKRGEPDLTWPGTSGKFAISAGTTGAPKDIPIFPERERSDKIFLRRVALSYLRKNPNIFKIWGKQMSLPGTIERDPDYPGVLFGEISGHLALMAPPVLSRIQILEPQQSVWMTFKDKLEIAVERGVKHDLRVLTSLPSVMLRYFQMVLDYTGKDHIGDVWPNFRLLVSGGEPLPSYKNHLQKLCEGMPLHFIENYGASEGYFAFNTHQDRTDMKLVVDNNVFYEFIPNPSQNRDELYLQETIPIWEVEAGKPYAMVVTTNSGLWRYLLNDLVIFTDLSQPRIRVAGRASDVLDNYGETIEAIHVQECLERVTAKTGGIFSSCTVGVVHEDAKKSPHHVWFIRFAERPQDLQAFAKAVDEDLARTNRSYNIRRNGDAIGMPEFYALTQEAITSWQNEHTKVKAQTKFPRMIHDSEKCLSLMKRCEKLA</sequence>
<evidence type="ECO:0000259" key="2">
    <source>
        <dbReference type="Pfam" id="PF23572"/>
    </source>
</evidence>
<dbReference type="SUPFAM" id="SSF56801">
    <property type="entry name" value="Acetyl-CoA synthetase-like"/>
    <property type="match status" value="1"/>
</dbReference>